<keyword evidence="3" id="KW-1185">Reference proteome</keyword>
<feature type="domain" description="Meiosis-specific protein ASY3-like coiled-coil" evidence="2">
    <location>
        <begin position="20"/>
        <end position="346"/>
    </location>
</feature>
<evidence type="ECO:0000256" key="1">
    <source>
        <dbReference type="SAM" id="MobiDB-lite"/>
    </source>
</evidence>
<dbReference type="Pfam" id="PF20435">
    <property type="entry name" value="ASY3-like"/>
    <property type="match status" value="2"/>
</dbReference>
<proteinExistence type="predicted"/>
<feature type="region of interest" description="Disordered" evidence="1">
    <location>
        <begin position="1"/>
        <end position="25"/>
    </location>
</feature>
<feature type="region of interest" description="Disordered" evidence="1">
    <location>
        <begin position="534"/>
        <end position="602"/>
    </location>
</feature>
<dbReference type="InterPro" id="IPR037731">
    <property type="entry name" value="ASY3-like"/>
</dbReference>
<evidence type="ECO:0000259" key="2">
    <source>
        <dbReference type="Pfam" id="PF20435"/>
    </source>
</evidence>
<name>A0ABM4VRF1_COFAR</name>
<feature type="compositionally biased region" description="Polar residues" evidence="1">
    <location>
        <begin position="1"/>
        <end position="11"/>
    </location>
</feature>
<evidence type="ECO:0000313" key="3">
    <source>
        <dbReference type="Proteomes" id="UP001652660"/>
    </source>
</evidence>
<dbReference type="PANTHER" id="PTHR36027">
    <property type="entry name" value="MEIOSIS-SPECIFIC PROTEIN ASY3"/>
    <property type="match status" value="1"/>
</dbReference>
<reference evidence="4" key="2">
    <citation type="submission" date="2025-08" db="UniProtKB">
        <authorList>
            <consortium name="RefSeq"/>
        </authorList>
    </citation>
    <scope>IDENTIFICATION</scope>
    <source>
        <tissue evidence="4">Leaves</tissue>
    </source>
</reference>
<protein>
    <submittedName>
        <fullName evidence="4">Meiosis-specific protein ASY3-like</fullName>
    </submittedName>
</protein>
<accession>A0ABM4VRF1</accession>
<feature type="region of interest" description="Disordered" evidence="1">
    <location>
        <begin position="259"/>
        <end position="302"/>
    </location>
</feature>
<feature type="compositionally biased region" description="Basic residues" evidence="1">
    <location>
        <begin position="279"/>
        <end position="289"/>
    </location>
</feature>
<gene>
    <name evidence="4" type="primary">LOC113696492</name>
</gene>
<feature type="region of interest" description="Disordered" evidence="1">
    <location>
        <begin position="466"/>
        <end position="519"/>
    </location>
</feature>
<dbReference type="PANTHER" id="PTHR36027:SF1">
    <property type="entry name" value="MEIOSIS-SPECIFIC PROTEIN ASY3"/>
    <property type="match status" value="1"/>
</dbReference>
<feature type="domain" description="Meiosis-specific protein ASY3-like coiled-coil" evidence="2">
    <location>
        <begin position="552"/>
        <end position="824"/>
    </location>
</feature>
<dbReference type="Proteomes" id="UP001652660">
    <property type="component" value="Chromosome 1e"/>
</dbReference>
<dbReference type="RefSeq" id="XP_071922113.1">
    <property type="nucleotide sequence ID" value="XM_072066012.1"/>
</dbReference>
<reference evidence="3" key="1">
    <citation type="journal article" date="2025" name="Foods">
        <title>Unveiling the Microbial Signatures of Arabica Coffee Cherries: Insights into Ripeness Specific Diversity, Functional Traits, and Implications for Quality and Safety.</title>
        <authorList>
            <consortium name="RefSeq"/>
            <person name="Tenea G.N."/>
            <person name="Cifuentes V."/>
            <person name="Reyes P."/>
            <person name="Cevallos-Vallejos M."/>
        </authorList>
    </citation>
    <scope>NUCLEOTIDE SEQUENCE [LARGE SCALE GENOMIC DNA]</scope>
</reference>
<organism evidence="3 4">
    <name type="scientific">Coffea arabica</name>
    <name type="common">Arabian coffee</name>
    <dbReference type="NCBI Taxonomy" id="13443"/>
    <lineage>
        <taxon>Eukaryota</taxon>
        <taxon>Viridiplantae</taxon>
        <taxon>Streptophyta</taxon>
        <taxon>Embryophyta</taxon>
        <taxon>Tracheophyta</taxon>
        <taxon>Spermatophyta</taxon>
        <taxon>Magnoliopsida</taxon>
        <taxon>eudicotyledons</taxon>
        <taxon>Gunneridae</taxon>
        <taxon>Pentapetalae</taxon>
        <taxon>asterids</taxon>
        <taxon>lamiids</taxon>
        <taxon>Gentianales</taxon>
        <taxon>Rubiaceae</taxon>
        <taxon>Ixoroideae</taxon>
        <taxon>Gardenieae complex</taxon>
        <taxon>Bertiereae - Coffeeae clade</taxon>
        <taxon>Coffeeae</taxon>
        <taxon>Coffea</taxon>
    </lineage>
</organism>
<dbReference type="GeneID" id="113696492"/>
<feature type="compositionally biased region" description="Low complexity" evidence="1">
    <location>
        <begin position="567"/>
        <end position="576"/>
    </location>
</feature>
<sequence length="829" mass="92323">MDLSQQPNFSDGQARESRSFHSLSGQPRKISIGILADSFCQNSGPKDVNAKDSHVLVDENVTPSKANSAQDGKWTDRVLYAANQGKQTEELVQETSPWLSPKSFNQKLPTPEQVRGAEVTCILPATGPVTETHHVLHLPRPPPANFSAHYFDNHVSGLESSNGSQRKFDGDMPGVRDITGEGFEKLSFTTIQKVATEKDVGGHEATKEETRGSETLRMKLWEILGTISSPNEQHPNDCDLGMEAKNMKLVQKSDAECKPVVKPTQNSDTIESDSEGHGRPVRRPRKRSLIRNGASNKLKAAKSNDAQLTRYMKDNQEKYACFEEVLSRRQHYSATGGTLAVMRKKSEKWSTGIKSSMMRFNEHENPGHDEKVNDRGERRPALQNSMMHGDEVGDKNETYKRIKKDSTEPKKVSLEISSQKVHVEGLSEHPRNDIDGPKLQKDVDLQQDVGYALLKSTSEQKFDIPCPALGEKTPREIFPDLSPSEMRIHATRSTPGSPPETKLGEADDDSPPKLVSNTEGIRRFKSFLASKLTCDKSDSKSNSSDGPGGLEDFSYMKPRPIVEDPGSRLSSSSSEGSDSETLKEDSLPSAQSKSPGESELFPEVGTVKKPDFVLHLNKKHQYQETIEVSGFSPTSFSRKGIEDYGNVQQHLELHQGDGLASAVTLFALALERVKIRMKSVIRKRSAEILTSVAEGIHMQLQTAESQIQADMGKLTSLTKSKRKHLEMRFQELQGQLNVIYAKFKEEVHQHLQDCRDTVECLDANHMELRGIVEKQSASHRKLLLQAEEEIETHLTDAGRRIMKVHNLAREQMLQLKNAVVDCLNEGNLG</sequence>
<evidence type="ECO:0000313" key="4">
    <source>
        <dbReference type="RefSeq" id="XP_071922113.1"/>
    </source>
</evidence>
<dbReference type="InterPro" id="IPR046845">
    <property type="entry name" value="ASY3-like_CC"/>
</dbReference>